<dbReference type="AlphaFoldDB" id="A0A0F9ELD6"/>
<evidence type="ECO:0008006" key="2">
    <source>
        <dbReference type="Google" id="ProtNLM"/>
    </source>
</evidence>
<organism evidence="1">
    <name type="scientific">marine sediment metagenome</name>
    <dbReference type="NCBI Taxonomy" id="412755"/>
    <lineage>
        <taxon>unclassified sequences</taxon>
        <taxon>metagenomes</taxon>
        <taxon>ecological metagenomes</taxon>
    </lineage>
</organism>
<accession>A0A0F9ELD6</accession>
<dbReference type="EMBL" id="LAZR01024505">
    <property type="protein sequence ID" value="KKL74913.1"/>
    <property type="molecule type" value="Genomic_DNA"/>
</dbReference>
<proteinExistence type="predicted"/>
<evidence type="ECO:0000313" key="1">
    <source>
        <dbReference type="EMBL" id="KKL74913.1"/>
    </source>
</evidence>
<reference evidence="1" key="1">
    <citation type="journal article" date="2015" name="Nature">
        <title>Complex archaea that bridge the gap between prokaryotes and eukaryotes.</title>
        <authorList>
            <person name="Spang A."/>
            <person name="Saw J.H."/>
            <person name="Jorgensen S.L."/>
            <person name="Zaremba-Niedzwiedzka K."/>
            <person name="Martijn J."/>
            <person name="Lind A.E."/>
            <person name="van Eijk R."/>
            <person name="Schleper C."/>
            <person name="Guy L."/>
            <person name="Ettema T.J."/>
        </authorList>
    </citation>
    <scope>NUCLEOTIDE SEQUENCE</scope>
</reference>
<protein>
    <recommendedName>
        <fullName evidence="2">Transcription factor CBF/NF-Y/archaeal histone domain-containing protein</fullName>
    </recommendedName>
</protein>
<name>A0A0F9ELD6_9ZZZZ</name>
<gene>
    <name evidence="1" type="ORF">LCGC14_2060140</name>
</gene>
<sequence length="65" mass="7072">MAKKAAVDVLFVKSKVREYIKGQDCNTSGDVIDGPALNNAIIDVLDKAIARAKANNRKTVQEKDL</sequence>
<comment type="caution">
    <text evidence="1">The sequence shown here is derived from an EMBL/GenBank/DDBJ whole genome shotgun (WGS) entry which is preliminary data.</text>
</comment>